<protein>
    <recommendedName>
        <fullName evidence="1">Mutator-like transposase domain-containing protein</fullName>
    </recommendedName>
</protein>
<gene>
    <name evidence="2" type="ORF">MAR_005541</name>
</gene>
<evidence type="ECO:0000313" key="2">
    <source>
        <dbReference type="EMBL" id="WAR15436.1"/>
    </source>
</evidence>
<dbReference type="Proteomes" id="UP001164746">
    <property type="component" value="Chromosome 9"/>
</dbReference>
<sequence>MGAIKRKISKLINRGFQKGQKSLLKGKKGQYLTDNKKKKGYVRLNAITYRDRINEENKILTFKDVDGSNTPVKPLRPKCEQPSYAEDYCRSICEGDDPDSSTYKLWHPQKTALMFNTEIRKHMQSNKLCIGNLVVDGCASRKWGLCWQERLKCNECDFLSSYYKLYDEVPSRKRGRKSAKPNVGFQIGIATTPIGNTGACRILNSANVIAPSISSMQKQATRVNKAKETLNELDMVKIKQSVVSSNNKIGQEIPQMINVEADSCYNNPIFKTDSTPFQGGTIVTTTIKKILGVYVGSKLCKITSELRNKVETIECPNHRGHCTSNLKPDEAIGSEGKWSEVVASSMSKDIKIANFTCDGDSRSYAGVCKGQKHKIGHLKDLRH</sequence>
<name>A0ABY7F307_MYAAR</name>
<reference evidence="2" key="1">
    <citation type="submission" date="2022-11" db="EMBL/GenBank/DDBJ databases">
        <title>Centuries of genome instability and evolution in soft-shell clam transmissible cancer (bioRxiv).</title>
        <authorList>
            <person name="Hart S.F.M."/>
            <person name="Yonemitsu M.A."/>
            <person name="Giersch R.M."/>
            <person name="Beal B.F."/>
            <person name="Arriagada G."/>
            <person name="Davis B.W."/>
            <person name="Ostrander E.A."/>
            <person name="Goff S.P."/>
            <person name="Metzger M.J."/>
        </authorList>
    </citation>
    <scope>NUCLEOTIDE SEQUENCE</scope>
    <source>
        <strain evidence="2">MELC-2E11</strain>
        <tissue evidence="2">Siphon/mantle</tissue>
    </source>
</reference>
<feature type="domain" description="Mutator-like transposase" evidence="1">
    <location>
        <begin position="104"/>
        <end position="383"/>
    </location>
</feature>
<dbReference type="InterPro" id="IPR049012">
    <property type="entry name" value="Mutator_transp_dom"/>
</dbReference>
<accession>A0ABY7F307</accession>
<keyword evidence="3" id="KW-1185">Reference proteome</keyword>
<dbReference type="Pfam" id="PF20700">
    <property type="entry name" value="Mutator"/>
    <property type="match status" value="1"/>
</dbReference>
<evidence type="ECO:0000259" key="1">
    <source>
        <dbReference type="Pfam" id="PF20700"/>
    </source>
</evidence>
<organism evidence="2 3">
    <name type="scientific">Mya arenaria</name>
    <name type="common">Soft-shell clam</name>
    <dbReference type="NCBI Taxonomy" id="6604"/>
    <lineage>
        <taxon>Eukaryota</taxon>
        <taxon>Metazoa</taxon>
        <taxon>Spiralia</taxon>
        <taxon>Lophotrochozoa</taxon>
        <taxon>Mollusca</taxon>
        <taxon>Bivalvia</taxon>
        <taxon>Autobranchia</taxon>
        <taxon>Heteroconchia</taxon>
        <taxon>Euheterodonta</taxon>
        <taxon>Imparidentia</taxon>
        <taxon>Neoheterodontei</taxon>
        <taxon>Myida</taxon>
        <taxon>Myoidea</taxon>
        <taxon>Myidae</taxon>
        <taxon>Mya</taxon>
    </lineage>
</organism>
<proteinExistence type="predicted"/>
<evidence type="ECO:0000313" key="3">
    <source>
        <dbReference type="Proteomes" id="UP001164746"/>
    </source>
</evidence>
<dbReference type="EMBL" id="CP111020">
    <property type="protein sequence ID" value="WAR15436.1"/>
    <property type="molecule type" value="Genomic_DNA"/>
</dbReference>